<gene>
    <name evidence="1" type="ORF">MES5069_740004</name>
</gene>
<evidence type="ECO:0000313" key="2">
    <source>
        <dbReference type="Proteomes" id="UP001153050"/>
    </source>
</evidence>
<accession>A0ABM9EJ05</accession>
<dbReference type="EMBL" id="CAKXZT010000173">
    <property type="protein sequence ID" value="CAH2408851.1"/>
    <property type="molecule type" value="Genomic_DNA"/>
</dbReference>
<comment type="caution">
    <text evidence="1">The sequence shown here is derived from an EMBL/GenBank/DDBJ whole genome shotgun (WGS) entry which is preliminary data.</text>
</comment>
<proteinExistence type="predicted"/>
<dbReference type="RefSeq" id="WP_254022051.1">
    <property type="nucleotide sequence ID" value="NZ_CAKXZT010000173.1"/>
</dbReference>
<dbReference type="Proteomes" id="UP001153050">
    <property type="component" value="Unassembled WGS sequence"/>
</dbReference>
<protein>
    <submittedName>
        <fullName evidence="1">Uncharacterized protein</fullName>
    </submittedName>
</protein>
<keyword evidence="2" id="KW-1185">Reference proteome</keyword>
<organism evidence="1 2">
    <name type="scientific">Mesorhizobium escarrei</name>
    <dbReference type="NCBI Taxonomy" id="666018"/>
    <lineage>
        <taxon>Bacteria</taxon>
        <taxon>Pseudomonadati</taxon>
        <taxon>Pseudomonadota</taxon>
        <taxon>Alphaproteobacteria</taxon>
        <taxon>Hyphomicrobiales</taxon>
        <taxon>Phyllobacteriaceae</taxon>
        <taxon>Mesorhizobium</taxon>
    </lineage>
</organism>
<reference evidence="1 2" key="1">
    <citation type="submission" date="2022-03" db="EMBL/GenBank/DDBJ databases">
        <authorList>
            <person name="Brunel B."/>
        </authorList>
    </citation>
    <scope>NUCLEOTIDE SEQUENCE [LARGE SCALE GENOMIC DNA]</scope>
    <source>
        <strain evidence="1">STM5069sample</strain>
    </source>
</reference>
<name>A0ABM9EJ05_9HYPH</name>
<evidence type="ECO:0000313" key="1">
    <source>
        <dbReference type="EMBL" id="CAH2408851.1"/>
    </source>
</evidence>
<sequence>MLPNLKARRGGDGLPTIDALKAKLFGVLQLSGQAKISEADLCVPLSQAPSPEQMTSSRTHA</sequence>